<accession>A0A3M7SBG3</accession>
<sequence length="69" mass="8043">MTSLSSHFLMNSENRGSQIRNSKNSKNSNKILHGKDYVFQRSMLINPENAFKNDQIEIIVKYTMAVFIY</sequence>
<feature type="region of interest" description="Disordered" evidence="1">
    <location>
        <begin position="1"/>
        <end position="29"/>
    </location>
</feature>
<organism evidence="2 3">
    <name type="scientific">Brachionus plicatilis</name>
    <name type="common">Marine rotifer</name>
    <name type="synonym">Brachionus muelleri</name>
    <dbReference type="NCBI Taxonomy" id="10195"/>
    <lineage>
        <taxon>Eukaryota</taxon>
        <taxon>Metazoa</taxon>
        <taxon>Spiralia</taxon>
        <taxon>Gnathifera</taxon>
        <taxon>Rotifera</taxon>
        <taxon>Eurotatoria</taxon>
        <taxon>Monogononta</taxon>
        <taxon>Pseudotrocha</taxon>
        <taxon>Ploima</taxon>
        <taxon>Brachionidae</taxon>
        <taxon>Brachionus</taxon>
    </lineage>
</organism>
<reference evidence="2 3" key="1">
    <citation type="journal article" date="2018" name="Sci. Rep.">
        <title>Genomic signatures of local adaptation to the degree of environmental predictability in rotifers.</title>
        <authorList>
            <person name="Franch-Gras L."/>
            <person name="Hahn C."/>
            <person name="Garcia-Roger E.M."/>
            <person name="Carmona M.J."/>
            <person name="Serra M."/>
            <person name="Gomez A."/>
        </authorList>
    </citation>
    <scope>NUCLEOTIDE SEQUENCE [LARGE SCALE GENOMIC DNA]</scope>
    <source>
        <strain evidence="2">HYR1</strain>
    </source>
</reference>
<evidence type="ECO:0000313" key="3">
    <source>
        <dbReference type="Proteomes" id="UP000276133"/>
    </source>
</evidence>
<name>A0A3M7SBG3_BRAPC</name>
<comment type="caution">
    <text evidence="2">The sequence shown here is derived from an EMBL/GenBank/DDBJ whole genome shotgun (WGS) entry which is preliminary data.</text>
</comment>
<feature type="compositionally biased region" description="Polar residues" evidence="1">
    <location>
        <begin position="1"/>
        <end position="20"/>
    </location>
</feature>
<proteinExistence type="predicted"/>
<keyword evidence="3" id="KW-1185">Reference proteome</keyword>
<dbReference type="EMBL" id="REGN01001679">
    <property type="protein sequence ID" value="RNA33154.1"/>
    <property type="molecule type" value="Genomic_DNA"/>
</dbReference>
<gene>
    <name evidence="2" type="ORF">BpHYR1_037094</name>
</gene>
<evidence type="ECO:0000313" key="2">
    <source>
        <dbReference type="EMBL" id="RNA33154.1"/>
    </source>
</evidence>
<evidence type="ECO:0000256" key="1">
    <source>
        <dbReference type="SAM" id="MobiDB-lite"/>
    </source>
</evidence>
<dbReference type="AlphaFoldDB" id="A0A3M7SBG3"/>
<protein>
    <submittedName>
        <fullName evidence="2">Uncharacterized protein</fullName>
    </submittedName>
</protein>
<dbReference type="Proteomes" id="UP000276133">
    <property type="component" value="Unassembled WGS sequence"/>
</dbReference>